<accession>A0AAE3J5I9</accession>
<organism evidence="1 2">
    <name type="scientific">Fusicatenibacter faecihominis</name>
    <dbReference type="NCBI Taxonomy" id="2881276"/>
    <lineage>
        <taxon>Bacteria</taxon>
        <taxon>Bacillati</taxon>
        <taxon>Bacillota</taxon>
        <taxon>Clostridia</taxon>
        <taxon>Lachnospirales</taxon>
        <taxon>Lachnospiraceae</taxon>
        <taxon>Fusicatenibacter</taxon>
    </lineage>
</organism>
<evidence type="ECO:0000313" key="1">
    <source>
        <dbReference type="EMBL" id="MCC2189223.1"/>
    </source>
</evidence>
<dbReference type="Proteomes" id="UP001197875">
    <property type="component" value="Unassembled WGS sequence"/>
</dbReference>
<gene>
    <name evidence="1" type="ORF">LKD71_05245</name>
</gene>
<dbReference type="RefSeq" id="WP_227614632.1">
    <property type="nucleotide sequence ID" value="NZ_JAJEPR010000006.1"/>
</dbReference>
<keyword evidence="2" id="KW-1185">Reference proteome</keyword>
<evidence type="ECO:0000313" key="2">
    <source>
        <dbReference type="Proteomes" id="UP001197875"/>
    </source>
</evidence>
<reference evidence="1 2" key="1">
    <citation type="submission" date="2021-10" db="EMBL/GenBank/DDBJ databases">
        <title>Anaerobic single-cell dispensing facilitates the cultivation of human gut bacteria.</title>
        <authorList>
            <person name="Afrizal A."/>
        </authorList>
    </citation>
    <scope>NUCLEOTIDE SEQUENCE [LARGE SCALE GENOMIC DNA]</scope>
    <source>
        <strain evidence="1 2">CLA-AA-H277</strain>
    </source>
</reference>
<proteinExistence type="predicted"/>
<sequence length="71" mass="7975">MADYLEVDSICKAMPLKDVNDPLAYIDTAIVNNRVIIDTEGDLQKEGSLFISAEDFLLNMDEIVEKGLNRK</sequence>
<comment type="caution">
    <text evidence="1">The sequence shown here is derived from an EMBL/GenBank/DDBJ whole genome shotgun (WGS) entry which is preliminary data.</text>
</comment>
<dbReference type="EMBL" id="JAJEPR010000006">
    <property type="protein sequence ID" value="MCC2189223.1"/>
    <property type="molecule type" value="Genomic_DNA"/>
</dbReference>
<dbReference type="AlphaFoldDB" id="A0AAE3J5I9"/>
<name>A0AAE3J5I9_9FIRM</name>
<protein>
    <submittedName>
        <fullName evidence="1">Uncharacterized protein</fullName>
    </submittedName>
</protein>